<evidence type="ECO:0000256" key="10">
    <source>
        <dbReference type="SAM" id="Phobius"/>
    </source>
</evidence>
<evidence type="ECO:0000256" key="9">
    <source>
        <dbReference type="ARBA" id="ARBA00022840"/>
    </source>
</evidence>
<dbReference type="SMART" id="SM00304">
    <property type="entry name" value="HAMP"/>
    <property type="match status" value="1"/>
</dbReference>
<dbReference type="InterPro" id="IPR003594">
    <property type="entry name" value="HATPase_dom"/>
</dbReference>
<dbReference type="Pfam" id="PF02518">
    <property type="entry name" value="HATPase_c"/>
    <property type="match status" value="1"/>
</dbReference>
<dbReference type="InterPro" id="IPR005467">
    <property type="entry name" value="His_kinase_dom"/>
</dbReference>
<evidence type="ECO:0000259" key="12">
    <source>
        <dbReference type="PROSITE" id="PS50885"/>
    </source>
</evidence>
<dbReference type="RefSeq" id="WP_320424004.1">
    <property type="nucleotide sequence ID" value="NZ_JAXCLA010000005.1"/>
</dbReference>
<comment type="subcellular location">
    <subcellularLocation>
        <location evidence="2">Cell membrane</location>
        <topology evidence="2">Multi-pass membrane protein</topology>
    </subcellularLocation>
</comment>
<evidence type="ECO:0000256" key="7">
    <source>
        <dbReference type="ARBA" id="ARBA00022741"/>
    </source>
</evidence>
<dbReference type="InterPro" id="IPR003661">
    <property type="entry name" value="HisK_dim/P_dom"/>
</dbReference>
<dbReference type="SUPFAM" id="SSF158472">
    <property type="entry name" value="HAMP domain-like"/>
    <property type="match status" value="1"/>
</dbReference>
<keyword evidence="10" id="KW-0812">Transmembrane</keyword>
<dbReference type="Proteomes" id="UP001285263">
    <property type="component" value="Unassembled WGS sequence"/>
</dbReference>
<keyword evidence="6" id="KW-0808">Transferase</keyword>
<evidence type="ECO:0000259" key="11">
    <source>
        <dbReference type="PROSITE" id="PS50109"/>
    </source>
</evidence>
<dbReference type="SMART" id="SM00388">
    <property type="entry name" value="HisKA"/>
    <property type="match status" value="1"/>
</dbReference>
<evidence type="ECO:0000313" key="14">
    <source>
        <dbReference type="Proteomes" id="UP001285263"/>
    </source>
</evidence>
<keyword evidence="14" id="KW-1185">Reference proteome</keyword>
<name>A0ABU5DIH5_9BURK</name>
<dbReference type="InterPro" id="IPR004358">
    <property type="entry name" value="Sig_transdc_His_kin-like_C"/>
</dbReference>
<dbReference type="EMBL" id="JAXCLA010000005">
    <property type="protein sequence ID" value="MDY0746104.1"/>
    <property type="molecule type" value="Genomic_DNA"/>
</dbReference>
<dbReference type="Pfam" id="PF00512">
    <property type="entry name" value="HisKA"/>
    <property type="match status" value="1"/>
</dbReference>
<dbReference type="SUPFAM" id="SSF55874">
    <property type="entry name" value="ATPase domain of HSP90 chaperone/DNA topoisomerase II/histidine kinase"/>
    <property type="match status" value="1"/>
</dbReference>
<gene>
    <name evidence="13" type="ORF">SNE35_16415</name>
</gene>
<dbReference type="CDD" id="cd00082">
    <property type="entry name" value="HisKA"/>
    <property type="match status" value="1"/>
</dbReference>
<evidence type="ECO:0000256" key="4">
    <source>
        <dbReference type="ARBA" id="ARBA00022475"/>
    </source>
</evidence>
<evidence type="ECO:0000256" key="8">
    <source>
        <dbReference type="ARBA" id="ARBA00022777"/>
    </source>
</evidence>
<dbReference type="InterPro" id="IPR036097">
    <property type="entry name" value="HisK_dim/P_sf"/>
</dbReference>
<dbReference type="Gene3D" id="3.30.565.10">
    <property type="entry name" value="Histidine kinase-like ATPase, C-terminal domain"/>
    <property type="match status" value="1"/>
</dbReference>
<evidence type="ECO:0000313" key="13">
    <source>
        <dbReference type="EMBL" id="MDY0746104.1"/>
    </source>
</evidence>
<sequence>MKHHLKHELTPEELAVLKKLHRRRQEMWHQHWNRRVRHGHARFKYSLVARLIATFVLLAVLGSLIVYGAVDGHYDALWAVPLLLLVLGAAFAAVGRMIWPLRMLARAAQAYGRGDFGFRMPVLGNDEIGDLTRRFNDMATDIQAMLDGKRALLLAISHELRSPLTRARLHAELIEEGASRDALLKDLGEMRVLIEALLESERLGAGHSALQLQAVDLAALVRAQEGVDVQIEPGLPLLQLDPLRLQLLLRNLVENAKRHNDASRGPVIVSLRREGQVLLLSVRDHGPGVPAEALEHLGEPFFRPDAARTRNDGGVGLGLNLCKMIAAAHGGRLEIRNVTPGLEVTLNLPIT</sequence>
<dbReference type="EC" id="2.7.13.3" evidence="3"/>
<keyword evidence="10" id="KW-0472">Membrane</keyword>
<dbReference type="SUPFAM" id="SSF47384">
    <property type="entry name" value="Homodimeric domain of signal transducing histidine kinase"/>
    <property type="match status" value="1"/>
</dbReference>
<evidence type="ECO:0000256" key="6">
    <source>
        <dbReference type="ARBA" id="ARBA00022679"/>
    </source>
</evidence>
<evidence type="ECO:0000256" key="2">
    <source>
        <dbReference type="ARBA" id="ARBA00004651"/>
    </source>
</evidence>
<dbReference type="Gene3D" id="1.10.287.130">
    <property type="match status" value="1"/>
</dbReference>
<feature type="transmembrane region" description="Helical" evidence="10">
    <location>
        <begin position="47"/>
        <end position="70"/>
    </location>
</feature>
<dbReference type="PROSITE" id="PS50885">
    <property type="entry name" value="HAMP"/>
    <property type="match status" value="1"/>
</dbReference>
<protein>
    <recommendedName>
        <fullName evidence="3">histidine kinase</fullName>
        <ecNumber evidence="3">2.7.13.3</ecNumber>
    </recommendedName>
</protein>
<keyword evidence="10" id="KW-1133">Transmembrane helix</keyword>
<organism evidence="13 14">
    <name type="scientific">Roseateles agri</name>
    <dbReference type="NCBI Taxonomy" id="3098619"/>
    <lineage>
        <taxon>Bacteria</taxon>
        <taxon>Pseudomonadati</taxon>
        <taxon>Pseudomonadota</taxon>
        <taxon>Betaproteobacteria</taxon>
        <taxon>Burkholderiales</taxon>
        <taxon>Sphaerotilaceae</taxon>
        <taxon>Roseateles</taxon>
    </lineage>
</organism>
<dbReference type="InterPro" id="IPR050980">
    <property type="entry name" value="2C_sensor_his_kinase"/>
</dbReference>
<dbReference type="CDD" id="cd00075">
    <property type="entry name" value="HATPase"/>
    <property type="match status" value="1"/>
</dbReference>
<keyword evidence="5" id="KW-0597">Phosphoprotein</keyword>
<evidence type="ECO:0000256" key="5">
    <source>
        <dbReference type="ARBA" id="ARBA00022553"/>
    </source>
</evidence>
<dbReference type="InterPro" id="IPR003660">
    <property type="entry name" value="HAMP_dom"/>
</dbReference>
<dbReference type="SMART" id="SM00387">
    <property type="entry name" value="HATPase_c"/>
    <property type="match status" value="1"/>
</dbReference>
<dbReference type="PROSITE" id="PS50109">
    <property type="entry name" value="HIS_KIN"/>
    <property type="match status" value="1"/>
</dbReference>
<comment type="caution">
    <text evidence="13">The sequence shown here is derived from an EMBL/GenBank/DDBJ whole genome shotgun (WGS) entry which is preliminary data.</text>
</comment>
<dbReference type="Pfam" id="PF00672">
    <property type="entry name" value="HAMP"/>
    <property type="match status" value="1"/>
</dbReference>
<dbReference type="PANTHER" id="PTHR44936">
    <property type="entry name" value="SENSOR PROTEIN CREC"/>
    <property type="match status" value="1"/>
</dbReference>
<evidence type="ECO:0000256" key="1">
    <source>
        <dbReference type="ARBA" id="ARBA00000085"/>
    </source>
</evidence>
<keyword evidence="9 13" id="KW-0067">ATP-binding</keyword>
<feature type="transmembrane region" description="Helical" evidence="10">
    <location>
        <begin position="76"/>
        <end position="99"/>
    </location>
</feature>
<keyword evidence="4" id="KW-1003">Cell membrane</keyword>
<dbReference type="PRINTS" id="PR00344">
    <property type="entry name" value="BCTRLSENSOR"/>
</dbReference>
<comment type="catalytic activity">
    <reaction evidence="1">
        <text>ATP + protein L-histidine = ADP + protein N-phospho-L-histidine.</text>
        <dbReference type="EC" id="2.7.13.3"/>
    </reaction>
</comment>
<evidence type="ECO:0000256" key="3">
    <source>
        <dbReference type="ARBA" id="ARBA00012438"/>
    </source>
</evidence>
<dbReference type="PANTHER" id="PTHR44936:SF10">
    <property type="entry name" value="SENSOR PROTEIN RSTB"/>
    <property type="match status" value="1"/>
</dbReference>
<proteinExistence type="predicted"/>
<keyword evidence="8" id="KW-0418">Kinase</keyword>
<feature type="domain" description="Histidine kinase" evidence="11">
    <location>
        <begin position="155"/>
        <end position="351"/>
    </location>
</feature>
<dbReference type="GO" id="GO:0005524">
    <property type="term" value="F:ATP binding"/>
    <property type="evidence" value="ECO:0007669"/>
    <property type="project" value="UniProtKB-KW"/>
</dbReference>
<feature type="domain" description="HAMP" evidence="12">
    <location>
        <begin position="95"/>
        <end position="147"/>
    </location>
</feature>
<reference evidence="13 14" key="1">
    <citation type="submission" date="2023-11" db="EMBL/GenBank/DDBJ databases">
        <title>Paucibacter sp. nov., isolated from fresh soil in Korea.</title>
        <authorList>
            <person name="Le N.T.T."/>
        </authorList>
    </citation>
    <scope>NUCLEOTIDE SEQUENCE [LARGE SCALE GENOMIC DNA]</scope>
    <source>
        <strain evidence="13 14">R3-3</strain>
    </source>
</reference>
<dbReference type="CDD" id="cd06225">
    <property type="entry name" value="HAMP"/>
    <property type="match status" value="1"/>
</dbReference>
<keyword evidence="7" id="KW-0547">Nucleotide-binding</keyword>
<dbReference type="InterPro" id="IPR036890">
    <property type="entry name" value="HATPase_C_sf"/>
</dbReference>
<accession>A0ABU5DIH5</accession>